<dbReference type="InterPro" id="IPR016772">
    <property type="entry name" value="UCP020408"/>
</dbReference>
<gene>
    <name evidence="2" type="ORF">SAMN02745218_01230</name>
</gene>
<keyword evidence="3" id="KW-1185">Reference proteome</keyword>
<evidence type="ECO:0008006" key="4">
    <source>
        <dbReference type="Google" id="ProtNLM"/>
    </source>
</evidence>
<dbReference type="EMBL" id="FQUW01000012">
    <property type="protein sequence ID" value="SHE99021.1"/>
    <property type="molecule type" value="Genomic_DNA"/>
</dbReference>
<evidence type="ECO:0000256" key="1">
    <source>
        <dbReference type="ARBA" id="ARBA00007189"/>
    </source>
</evidence>
<comment type="similarity">
    <text evidence="1">Belongs to the UPF0751 family.</text>
</comment>
<sequence length="92" mass="10371">MVRCLIVGTDRLGAASAVLRQKFGVQEVVHWDGRRKKLPKNFPRDTGLVVVYTGFVNHALMYRVRELARKAGVKVIWLRRGLSEVGVLKNAV</sequence>
<accession>A0A1M4XZU9</accession>
<proteinExistence type="inferred from homology"/>
<reference evidence="3" key="1">
    <citation type="submission" date="2016-11" db="EMBL/GenBank/DDBJ databases">
        <authorList>
            <person name="Varghese N."/>
            <person name="Submissions S."/>
        </authorList>
    </citation>
    <scope>NUCLEOTIDE SEQUENCE [LARGE SCALE GENOMIC DNA]</scope>
    <source>
        <strain evidence="3">DSM 11792</strain>
    </source>
</reference>
<name>A0A1M4XZU9_9FIRM</name>
<dbReference type="AlphaFoldDB" id="A0A1M4XZU9"/>
<protein>
    <recommendedName>
        <fullName evidence="4">DUF2325 domain-containing protein</fullName>
    </recommendedName>
</protein>
<evidence type="ECO:0000313" key="3">
    <source>
        <dbReference type="Proteomes" id="UP000184196"/>
    </source>
</evidence>
<dbReference type="Pfam" id="PF10087">
    <property type="entry name" value="DUF2325"/>
    <property type="match status" value="1"/>
</dbReference>
<dbReference type="OrthoDB" id="5324142at2"/>
<dbReference type="Proteomes" id="UP000184196">
    <property type="component" value="Unassembled WGS sequence"/>
</dbReference>
<organism evidence="2 3">
    <name type="scientific">Desulfofundulus australicus DSM 11792</name>
    <dbReference type="NCBI Taxonomy" id="1121425"/>
    <lineage>
        <taxon>Bacteria</taxon>
        <taxon>Bacillati</taxon>
        <taxon>Bacillota</taxon>
        <taxon>Clostridia</taxon>
        <taxon>Eubacteriales</taxon>
        <taxon>Peptococcaceae</taxon>
        <taxon>Desulfofundulus</taxon>
    </lineage>
</organism>
<evidence type="ECO:0000313" key="2">
    <source>
        <dbReference type="EMBL" id="SHE99021.1"/>
    </source>
</evidence>